<evidence type="ECO:0000313" key="4">
    <source>
        <dbReference type="EMBL" id="TDW97529.1"/>
    </source>
</evidence>
<sequence>MRPFILEICCFNLSSVIVATGAGADRIELCMDPGDGGTTPSYGLIHTAREVTRNAHRTAPEVTRNAGRAAPGQRPSAAPAPGTGPAPAPVRLYPIIRPRGGDFFYDKNDYAQMLLDIGICRELGCDGVVIGGLTQDGRVDKEQCARLVEAAGPMGVTFHRAFDRVADPLDALEDIIAIGCERILTSGLRPTAPEGAALIHTLVTKAGDRIKIMPGSGVRAENLVALQATTGAREFHTSARVPMPSLMQYVNPQMQEQLTLVAVHSEEVRQMRTLLDDLYNSEAR</sequence>
<evidence type="ECO:0000256" key="1">
    <source>
        <dbReference type="ARBA" id="ARBA00007768"/>
    </source>
</evidence>
<evidence type="ECO:0000256" key="2">
    <source>
        <dbReference type="HAMAP-Rule" id="MF_00795"/>
    </source>
</evidence>
<comment type="similarity">
    <text evidence="1 2">Belongs to the CutC family.</text>
</comment>
<comment type="caution">
    <text evidence="2">Once thought to be involved in copper homeostasis, experiments in E.coli have shown this is not the case.</text>
</comment>
<dbReference type="GO" id="GO:0005507">
    <property type="term" value="F:copper ion binding"/>
    <property type="evidence" value="ECO:0007669"/>
    <property type="project" value="TreeGrafter"/>
</dbReference>
<dbReference type="PANTHER" id="PTHR12598">
    <property type="entry name" value="COPPER HOMEOSTASIS PROTEIN CUTC"/>
    <property type="match status" value="1"/>
</dbReference>
<dbReference type="PANTHER" id="PTHR12598:SF0">
    <property type="entry name" value="COPPER HOMEOSTASIS PROTEIN CUTC HOMOLOG"/>
    <property type="match status" value="1"/>
</dbReference>
<dbReference type="AlphaFoldDB" id="A0A4R8DIF5"/>
<accession>A0A4R8DIF5</accession>
<dbReference type="Proteomes" id="UP000294498">
    <property type="component" value="Unassembled WGS sequence"/>
</dbReference>
<dbReference type="InterPro" id="IPR036822">
    <property type="entry name" value="CutC-like_dom_sf"/>
</dbReference>
<dbReference type="EMBL" id="SODV01000002">
    <property type="protein sequence ID" value="TDW97529.1"/>
    <property type="molecule type" value="Genomic_DNA"/>
</dbReference>
<keyword evidence="5" id="KW-1185">Reference proteome</keyword>
<dbReference type="HAMAP" id="MF_00795">
    <property type="entry name" value="CutC"/>
    <property type="match status" value="1"/>
</dbReference>
<gene>
    <name evidence="2" type="primary">cutC</name>
    <name evidence="4" type="ORF">EDB95_5379</name>
</gene>
<evidence type="ECO:0000313" key="5">
    <source>
        <dbReference type="Proteomes" id="UP000294498"/>
    </source>
</evidence>
<comment type="caution">
    <text evidence="4">The sequence shown here is derived from an EMBL/GenBank/DDBJ whole genome shotgun (WGS) entry which is preliminary data.</text>
</comment>
<dbReference type="RefSeq" id="WP_246073792.1">
    <property type="nucleotide sequence ID" value="NZ_SODV01000002.1"/>
</dbReference>
<dbReference type="GO" id="GO:0005737">
    <property type="term" value="C:cytoplasm"/>
    <property type="evidence" value="ECO:0007669"/>
    <property type="project" value="UniProtKB-SubCell"/>
</dbReference>
<dbReference type="Pfam" id="PF03932">
    <property type="entry name" value="CutC"/>
    <property type="match status" value="2"/>
</dbReference>
<dbReference type="SUPFAM" id="SSF110395">
    <property type="entry name" value="CutC-like"/>
    <property type="match status" value="2"/>
</dbReference>
<dbReference type="InterPro" id="IPR005627">
    <property type="entry name" value="CutC-like"/>
</dbReference>
<dbReference type="Gene3D" id="3.20.20.380">
    <property type="entry name" value="Copper homeostasis (CutC) domain"/>
    <property type="match status" value="1"/>
</dbReference>
<keyword evidence="2" id="KW-0963">Cytoplasm</keyword>
<name>A0A4R8DIF5_9BACT</name>
<reference evidence="4 5" key="1">
    <citation type="submission" date="2019-03" db="EMBL/GenBank/DDBJ databases">
        <title>Genomic Encyclopedia of Type Strains, Phase IV (KMG-IV): sequencing the most valuable type-strain genomes for metagenomic binning, comparative biology and taxonomic classification.</title>
        <authorList>
            <person name="Goeker M."/>
        </authorList>
    </citation>
    <scope>NUCLEOTIDE SEQUENCE [LARGE SCALE GENOMIC DNA]</scope>
    <source>
        <strain evidence="4 5">DSM 100059</strain>
    </source>
</reference>
<evidence type="ECO:0000256" key="3">
    <source>
        <dbReference type="SAM" id="MobiDB-lite"/>
    </source>
</evidence>
<feature type="region of interest" description="Disordered" evidence="3">
    <location>
        <begin position="56"/>
        <end position="86"/>
    </location>
</feature>
<proteinExistence type="inferred from homology"/>
<protein>
    <recommendedName>
        <fullName evidence="2">PF03932 family protein CutC</fullName>
    </recommendedName>
</protein>
<organism evidence="4 5">
    <name type="scientific">Dinghuibacter silviterrae</name>
    <dbReference type="NCBI Taxonomy" id="1539049"/>
    <lineage>
        <taxon>Bacteria</taxon>
        <taxon>Pseudomonadati</taxon>
        <taxon>Bacteroidota</taxon>
        <taxon>Chitinophagia</taxon>
        <taxon>Chitinophagales</taxon>
        <taxon>Chitinophagaceae</taxon>
        <taxon>Dinghuibacter</taxon>
    </lineage>
</organism>
<comment type="subcellular location">
    <subcellularLocation>
        <location evidence="2">Cytoplasm</location>
    </subcellularLocation>
</comment>